<dbReference type="SUPFAM" id="SSF51182">
    <property type="entry name" value="RmlC-like cupins"/>
    <property type="match status" value="1"/>
</dbReference>
<dbReference type="OrthoDB" id="713485at2"/>
<name>A0A0P8X3U8_PSEFL</name>
<protein>
    <submittedName>
        <fullName evidence="2">Cupin domain protein</fullName>
    </submittedName>
</protein>
<dbReference type="InterPro" id="IPR013096">
    <property type="entry name" value="Cupin_2"/>
</dbReference>
<feature type="domain" description="Cupin type-2" evidence="1">
    <location>
        <begin position="113"/>
        <end position="171"/>
    </location>
</feature>
<dbReference type="Gene3D" id="2.20.70.150">
    <property type="match status" value="1"/>
</dbReference>
<dbReference type="InterPro" id="IPR011051">
    <property type="entry name" value="RmlC_Cupin_sf"/>
</dbReference>
<organism evidence="2 3">
    <name type="scientific">Pseudomonas fluorescens</name>
    <dbReference type="NCBI Taxonomy" id="294"/>
    <lineage>
        <taxon>Bacteria</taxon>
        <taxon>Pseudomonadati</taxon>
        <taxon>Pseudomonadota</taxon>
        <taxon>Gammaproteobacteria</taxon>
        <taxon>Pseudomonadales</taxon>
        <taxon>Pseudomonadaceae</taxon>
        <taxon>Pseudomonas</taxon>
    </lineage>
</organism>
<dbReference type="Proteomes" id="UP000050349">
    <property type="component" value="Unassembled WGS sequence"/>
</dbReference>
<evidence type="ECO:0000313" key="2">
    <source>
        <dbReference type="EMBL" id="KPU60488.1"/>
    </source>
</evidence>
<dbReference type="CDD" id="cd02231">
    <property type="entry name" value="cupin_BLL6423-like"/>
    <property type="match status" value="1"/>
</dbReference>
<evidence type="ECO:0000259" key="1">
    <source>
        <dbReference type="Pfam" id="PF07883"/>
    </source>
</evidence>
<gene>
    <name evidence="2" type="ORF">AN403_4199</name>
</gene>
<comment type="caution">
    <text evidence="2">The sequence shown here is derived from an EMBL/GenBank/DDBJ whole genome shotgun (WGS) entry which is preliminary data.</text>
</comment>
<proteinExistence type="predicted"/>
<dbReference type="PATRIC" id="fig|294.162.peg.1858"/>
<dbReference type="PANTHER" id="PTHR36156">
    <property type="entry name" value="SLR2101 PROTEIN"/>
    <property type="match status" value="1"/>
</dbReference>
<accession>A0A0P8X3U8</accession>
<sequence>MKIRRIVTGHDEQGNSVFVSDDYAPRAQSFTSIPGHAMAQLWTTSAHPVCLEQRNDPTLEYASLIPPLGGTSLAIFDFPPDSVMQNPADGVRAYEELGAALPGLIESFEPENPGMHTTATIDYGIILEGEMWLELDHGESRLVKAGDVVIQSGTRHAWRNKSERIARALFVMIGASLPEKPGQ</sequence>
<evidence type="ECO:0000313" key="3">
    <source>
        <dbReference type="Proteomes" id="UP000050349"/>
    </source>
</evidence>
<dbReference type="EMBL" id="LJXB01000068">
    <property type="protein sequence ID" value="KPU60488.1"/>
    <property type="molecule type" value="Genomic_DNA"/>
</dbReference>
<dbReference type="PANTHER" id="PTHR36156:SF2">
    <property type="entry name" value="CUPIN TYPE-2 DOMAIN-CONTAINING PROTEIN"/>
    <property type="match status" value="1"/>
</dbReference>
<dbReference type="Pfam" id="PF07883">
    <property type="entry name" value="Cupin_2"/>
    <property type="match status" value="1"/>
</dbReference>
<dbReference type="AlphaFoldDB" id="A0A0P8X3U8"/>
<reference evidence="2 3" key="1">
    <citation type="submission" date="2015-09" db="EMBL/GenBank/DDBJ databases">
        <authorList>
            <person name="Jackson K.R."/>
            <person name="Lunt B.L."/>
            <person name="Fisher J.N.B."/>
            <person name="Gardner A.V."/>
            <person name="Bailey M.E."/>
            <person name="Deus L.M."/>
            <person name="Earl A.S."/>
            <person name="Gibby P.D."/>
            <person name="Hartmann K.A."/>
            <person name="Liu J.E."/>
            <person name="Manci A.M."/>
            <person name="Nielsen D.A."/>
            <person name="Solomon M.B."/>
            <person name="Breakwell D.P."/>
            <person name="Burnett S.H."/>
            <person name="Grose J.H."/>
        </authorList>
    </citation>
    <scope>NUCLEOTIDE SEQUENCE [LARGE SCALE GENOMIC DNA]</scope>
    <source>
        <strain evidence="2 3">S613</strain>
    </source>
</reference>
<dbReference type="InterPro" id="IPR014710">
    <property type="entry name" value="RmlC-like_jellyroll"/>
</dbReference>
<dbReference type="Gene3D" id="2.60.120.10">
    <property type="entry name" value="Jelly Rolls"/>
    <property type="match status" value="1"/>
</dbReference>
<dbReference type="InterPro" id="IPR047142">
    <property type="entry name" value="OryJ/VirC-like"/>
</dbReference>
<dbReference type="RefSeq" id="WP_057397103.1">
    <property type="nucleotide sequence ID" value="NZ_LJXB01000068.1"/>
</dbReference>